<name>A0A7J6KJD8_PERCH</name>
<dbReference type="InterPro" id="IPR001584">
    <property type="entry name" value="Integrase_cat-core"/>
</dbReference>
<dbReference type="Proteomes" id="UP000591131">
    <property type="component" value="Unassembled WGS sequence"/>
</dbReference>
<dbReference type="OrthoDB" id="441971at2759"/>
<dbReference type="EMBL" id="JAAPAO010003174">
    <property type="protein sequence ID" value="KAF4646711.1"/>
    <property type="molecule type" value="Genomic_DNA"/>
</dbReference>
<dbReference type="PROSITE" id="PS50994">
    <property type="entry name" value="INTEGRASE"/>
    <property type="match status" value="1"/>
</dbReference>
<dbReference type="GO" id="GO:0015074">
    <property type="term" value="P:DNA integration"/>
    <property type="evidence" value="ECO:0007669"/>
    <property type="project" value="InterPro"/>
</dbReference>
<dbReference type="PANTHER" id="PTHR37984:SF5">
    <property type="entry name" value="PROTEIN NYNRIN-LIKE"/>
    <property type="match status" value="1"/>
</dbReference>
<protein>
    <recommendedName>
        <fullName evidence="1">Integrase catalytic domain-containing protein</fullName>
    </recommendedName>
</protein>
<proteinExistence type="predicted"/>
<comment type="caution">
    <text evidence="2">The sequence shown here is derived from an EMBL/GenBank/DDBJ whole genome shotgun (WGS) entry which is preliminary data.</text>
</comment>
<keyword evidence="3" id="KW-1185">Reference proteome</keyword>
<feature type="non-terminal residue" evidence="2">
    <location>
        <position position="174"/>
    </location>
</feature>
<organism evidence="2 3">
    <name type="scientific">Perkinsus chesapeaki</name>
    <name type="common">Clam parasite</name>
    <name type="synonym">Perkinsus andrewsi</name>
    <dbReference type="NCBI Taxonomy" id="330153"/>
    <lineage>
        <taxon>Eukaryota</taxon>
        <taxon>Sar</taxon>
        <taxon>Alveolata</taxon>
        <taxon>Perkinsozoa</taxon>
        <taxon>Perkinsea</taxon>
        <taxon>Perkinsida</taxon>
        <taxon>Perkinsidae</taxon>
        <taxon>Perkinsus</taxon>
    </lineage>
</organism>
<gene>
    <name evidence="2" type="ORF">FOL47_005745</name>
</gene>
<dbReference type="InterPro" id="IPR050951">
    <property type="entry name" value="Retrovirus_Pol_polyprotein"/>
</dbReference>
<dbReference type="GO" id="GO:0003676">
    <property type="term" value="F:nucleic acid binding"/>
    <property type="evidence" value="ECO:0007669"/>
    <property type="project" value="InterPro"/>
</dbReference>
<feature type="non-terminal residue" evidence="2">
    <location>
        <position position="1"/>
    </location>
</feature>
<dbReference type="Gene3D" id="3.30.420.10">
    <property type="entry name" value="Ribonuclease H-like superfamily/Ribonuclease H"/>
    <property type="match status" value="1"/>
</dbReference>
<dbReference type="InterPro" id="IPR012337">
    <property type="entry name" value="RNaseH-like_sf"/>
</dbReference>
<feature type="domain" description="Integrase catalytic" evidence="1">
    <location>
        <begin position="1"/>
        <end position="136"/>
    </location>
</feature>
<evidence type="ECO:0000313" key="2">
    <source>
        <dbReference type="EMBL" id="KAF4646711.1"/>
    </source>
</evidence>
<evidence type="ECO:0000259" key="1">
    <source>
        <dbReference type="PROSITE" id="PS50994"/>
    </source>
</evidence>
<reference evidence="2 3" key="1">
    <citation type="submission" date="2020-04" db="EMBL/GenBank/DDBJ databases">
        <title>Perkinsus chesapeaki whole genome sequence.</title>
        <authorList>
            <person name="Bogema D.R."/>
        </authorList>
    </citation>
    <scope>NUCLEOTIDE SEQUENCE [LARGE SCALE GENOMIC DNA]</scope>
    <source>
        <strain evidence="2">ATCC PRA-425</strain>
    </source>
</reference>
<accession>A0A7J6KJD8</accession>
<dbReference type="SUPFAM" id="SSF53098">
    <property type="entry name" value="Ribonuclease H-like"/>
    <property type="match status" value="1"/>
</dbReference>
<evidence type="ECO:0000313" key="3">
    <source>
        <dbReference type="Proteomes" id="UP000591131"/>
    </source>
</evidence>
<dbReference type="AlphaFoldDB" id="A0A7J6KJD8"/>
<dbReference type="PANTHER" id="PTHR37984">
    <property type="entry name" value="PROTEIN CBG26694"/>
    <property type="match status" value="1"/>
</dbReference>
<sequence length="174" mass="19569">YILSIMDAASRFVMFLPTTSITSKTITDTIDSQVLTLVGSPRCMVADNSSSFQSVHFRGWAASWGIIMRYVPVYSANRNGALERQHAVLKQVLKAMCMGNTDNWPSFLPYAQKRCNNRMLADGCDYTPQQLYMGSSDASSLGRRFEDISNTITADTVKFDAKRRISRREAMVKE</sequence>
<dbReference type="InterPro" id="IPR036397">
    <property type="entry name" value="RNaseH_sf"/>
</dbReference>